<proteinExistence type="predicted"/>
<dbReference type="AlphaFoldDB" id="A0A3A8JUC2"/>
<gene>
    <name evidence="3" type="ORF">D7X32_37565</name>
</gene>
<dbReference type="SMART" id="SM01260">
    <property type="entry name" value="LANC_like"/>
    <property type="match status" value="1"/>
</dbReference>
<dbReference type="InterPro" id="IPR000719">
    <property type="entry name" value="Prot_kinase_dom"/>
</dbReference>
<dbReference type="PANTHER" id="PTHR44167">
    <property type="entry name" value="OVARIAN-SPECIFIC SERINE/THREONINE-PROTEIN KINASE LOK-RELATED"/>
    <property type="match status" value="1"/>
</dbReference>
<dbReference type="Pfam" id="PF00069">
    <property type="entry name" value="Pkinase"/>
    <property type="match status" value="1"/>
</dbReference>
<dbReference type="PANTHER" id="PTHR44167:SF24">
    <property type="entry name" value="SERINE_THREONINE-PROTEIN KINASE CHK2"/>
    <property type="match status" value="1"/>
</dbReference>
<dbReference type="Pfam" id="PF05147">
    <property type="entry name" value="LANC_like"/>
    <property type="match status" value="1"/>
</dbReference>
<dbReference type="GO" id="GO:0004672">
    <property type="term" value="F:protein kinase activity"/>
    <property type="evidence" value="ECO:0007669"/>
    <property type="project" value="InterPro"/>
</dbReference>
<dbReference type="Gene3D" id="3.30.200.20">
    <property type="entry name" value="Phosphorylase Kinase, domain 1"/>
    <property type="match status" value="1"/>
</dbReference>
<dbReference type="Gene3D" id="1.50.10.10">
    <property type="match status" value="1"/>
</dbReference>
<dbReference type="GO" id="GO:0031179">
    <property type="term" value="P:peptide modification"/>
    <property type="evidence" value="ECO:0007669"/>
    <property type="project" value="InterPro"/>
</dbReference>
<dbReference type="Pfam" id="PF25816">
    <property type="entry name" value="RamC_N"/>
    <property type="match status" value="1"/>
</dbReference>
<dbReference type="Proteomes" id="UP000268313">
    <property type="component" value="Unassembled WGS sequence"/>
</dbReference>
<dbReference type="SUPFAM" id="SSF56112">
    <property type="entry name" value="Protein kinase-like (PK-like)"/>
    <property type="match status" value="1"/>
</dbReference>
<dbReference type="EMBL" id="RAWE01000236">
    <property type="protein sequence ID" value="RKG95924.1"/>
    <property type="molecule type" value="Genomic_DNA"/>
</dbReference>
<organism evidence="3 4">
    <name type="scientific">Corallococcus carmarthensis</name>
    <dbReference type="NCBI Taxonomy" id="2316728"/>
    <lineage>
        <taxon>Bacteria</taxon>
        <taxon>Pseudomonadati</taxon>
        <taxon>Myxococcota</taxon>
        <taxon>Myxococcia</taxon>
        <taxon>Myxococcales</taxon>
        <taxon>Cystobacterineae</taxon>
        <taxon>Myxococcaceae</taxon>
        <taxon>Corallococcus</taxon>
    </lineage>
</organism>
<name>A0A3A8JUC2_9BACT</name>
<evidence type="ECO:0000313" key="3">
    <source>
        <dbReference type="EMBL" id="RKG95924.1"/>
    </source>
</evidence>
<dbReference type="GO" id="GO:0005975">
    <property type="term" value="P:carbohydrate metabolic process"/>
    <property type="evidence" value="ECO:0007669"/>
    <property type="project" value="InterPro"/>
</dbReference>
<comment type="caution">
    <text evidence="3">The sequence shown here is derived from an EMBL/GenBank/DDBJ whole genome shotgun (WGS) entry which is preliminary data.</text>
</comment>
<dbReference type="CDD" id="cd04791">
    <property type="entry name" value="LanC_SerThrkinase"/>
    <property type="match status" value="1"/>
</dbReference>
<sequence length="922" mass="104014">MVAPVLPTPSRGERPMAQHASFFYALLNREYFESLDRYEPSTQYIEIAQRHVGFSWEMKRGGYWTRFQPKDTQRRKQGWKIHLSASEHTAEQVLECALPVLVASQVAFKFCSDPYILRMSLNKNAPRTGAGKFVTVYPRSDEDFRMQCAQLHEALGDLWGPYLLTDRPYKDSKVIYYRYGGHLPMEQTDGEGIRRPMIEAPDGSWVEDPRVPVFRVPPWVKSPFPSSKPAATEPPAAPRAPAPKSGGKLLKDRYRIGEALKFNAPGGIYEAMDVQTGQPVIIREARHIRHPDPAQDYDIQLLEKEARILKRLEHTGYTPRFIDFFQQWEHRFLVQEKLDADSLWGHAMGYGVAAADQSVSLFFTHLRETVLKITHGLKALHANNVVVRDLTRKNIMVTRDDQVKFIDLEFAFELDREEPHTLSWTDGHSSPQQRRGDRPTPADDFYSLGAIILDQITFTAPGLDLNREGILRSFRQRFDDYGLPMEVYDIVLGLLEVDPARRWDLDRVISAFNAIPVPQHEKLLDVWGEKITDLPPPPSALLGAIEQTLSGISRFILAKADPSRDDRLWPTQPEVFSRNPLNLDYGAAGTAYFLHRQNGGLPRETVDWLLKHLDGYDCPPGLMSGLSGVALVLHEIGEHQAARNAMETAARSPLNHQAHDLFWGDAGWGLANLHFWHRTGESQYLMRACEAGEYLLRTKKESDKGASWDYKGETRLGLGHGQSGVALFLTYLAMARPGEGFLETAIKALDFELSEAQSLFGKLLWYPRVGARAGEPKSPSMRHGTAGVGTALLRAYVATGEPRLRKLAEWCAATVGSRHTNKLWLSYGLSGFGEYQLDMYRLLGDRQYLNRAFYMAEAILPHRIDKEEGIAFAADELFRISCDLGAGSAGIGLFLHRLLRPEQPRFLMLDELLPGRGAATTA</sequence>
<dbReference type="InterPro" id="IPR007822">
    <property type="entry name" value="LANC-like"/>
</dbReference>
<dbReference type="PRINTS" id="PR01950">
    <property type="entry name" value="LANCSUPER"/>
</dbReference>
<feature type="region of interest" description="Disordered" evidence="1">
    <location>
        <begin position="224"/>
        <end position="248"/>
    </location>
</feature>
<evidence type="ECO:0000313" key="4">
    <source>
        <dbReference type="Proteomes" id="UP000268313"/>
    </source>
</evidence>
<dbReference type="SUPFAM" id="SSF158745">
    <property type="entry name" value="LanC-like"/>
    <property type="match status" value="1"/>
</dbReference>
<dbReference type="GO" id="GO:0005524">
    <property type="term" value="F:ATP binding"/>
    <property type="evidence" value="ECO:0007669"/>
    <property type="project" value="InterPro"/>
</dbReference>
<accession>A0A3A8JUC2</accession>
<dbReference type="InterPro" id="IPR011009">
    <property type="entry name" value="Kinase-like_dom_sf"/>
</dbReference>
<reference evidence="4" key="1">
    <citation type="submission" date="2018-09" db="EMBL/GenBank/DDBJ databases">
        <authorList>
            <person name="Livingstone P.G."/>
            <person name="Whitworth D.E."/>
        </authorList>
    </citation>
    <scope>NUCLEOTIDE SEQUENCE [LARGE SCALE GENOMIC DNA]</scope>
    <source>
        <strain evidence="4">CA043D</strain>
    </source>
</reference>
<dbReference type="InterPro" id="IPR053524">
    <property type="entry name" value="Aerial_hyphae_peptide-synth"/>
</dbReference>
<feature type="domain" description="Protein kinase" evidence="2">
    <location>
        <begin position="254"/>
        <end position="523"/>
    </location>
</feature>
<dbReference type="InterPro" id="IPR012341">
    <property type="entry name" value="6hp_glycosidase-like_sf"/>
</dbReference>
<dbReference type="NCBIfam" id="NF038151">
    <property type="entry name" value="lanthi_synth_III"/>
    <property type="match status" value="1"/>
</dbReference>
<evidence type="ECO:0000259" key="2">
    <source>
        <dbReference type="PROSITE" id="PS50011"/>
    </source>
</evidence>
<protein>
    <recommendedName>
        <fullName evidence="2">Protein kinase domain-containing protein</fullName>
    </recommendedName>
</protein>
<dbReference type="Gene3D" id="1.10.510.10">
    <property type="entry name" value="Transferase(Phosphotransferase) domain 1"/>
    <property type="match status" value="1"/>
</dbReference>
<keyword evidence="4" id="KW-1185">Reference proteome</keyword>
<dbReference type="InterPro" id="IPR057929">
    <property type="entry name" value="RamC_N"/>
</dbReference>
<evidence type="ECO:0000256" key="1">
    <source>
        <dbReference type="SAM" id="MobiDB-lite"/>
    </source>
</evidence>
<dbReference type="PROSITE" id="PS50011">
    <property type="entry name" value="PROTEIN_KINASE_DOM"/>
    <property type="match status" value="1"/>
</dbReference>
<dbReference type="InterPro" id="IPR058053">
    <property type="entry name" value="RamC_C"/>
</dbReference>
<dbReference type="Gene3D" id="3.30.2430.10">
    <property type="entry name" value="phosphothreonine lyase"/>
    <property type="match status" value="1"/>
</dbReference>
<dbReference type="SMART" id="SM00220">
    <property type="entry name" value="S_TKc"/>
    <property type="match status" value="1"/>
</dbReference>
<dbReference type="InterPro" id="IPR038498">
    <property type="entry name" value="OspF/SpvC_sf"/>
</dbReference>